<dbReference type="SUPFAM" id="SSF56059">
    <property type="entry name" value="Glutathione synthetase ATP-binding domain-like"/>
    <property type="match status" value="1"/>
</dbReference>
<evidence type="ECO:0000256" key="6">
    <source>
        <dbReference type="ARBA" id="ARBA00022741"/>
    </source>
</evidence>
<comment type="similarity">
    <text evidence="10">Belongs to the prokaryotic GSH synthase family.</text>
</comment>
<dbReference type="PANTHER" id="PTHR21621:SF4">
    <property type="entry name" value="GLUTATHIONE SYNTHETASE"/>
    <property type="match status" value="1"/>
</dbReference>
<evidence type="ECO:0000256" key="2">
    <source>
        <dbReference type="ARBA" id="ARBA00001946"/>
    </source>
</evidence>
<dbReference type="PANTHER" id="PTHR21621">
    <property type="entry name" value="RIBOSOMAL PROTEIN S6 MODIFICATION PROTEIN"/>
    <property type="match status" value="1"/>
</dbReference>
<dbReference type="InterPro" id="IPR004215">
    <property type="entry name" value="GSHS_N"/>
</dbReference>
<reference evidence="12" key="2">
    <citation type="journal article" date="2022" name="Microbiol. Resour. Announc.">
        <title>Metagenome Sequencing to Explore Phylogenomics of Terrestrial Cyanobacteria.</title>
        <authorList>
            <person name="Ward R.D."/>
            <person name="Stajich J.E."/>
            <person name="Johansen J.R."/>
            <person name="Huntemann M."/>
            <person name="Clum A."/>
            <person name="Foster B."/>
            <person name="Foster B."/>
            <person name="Roux S."/>
            <person name="Palaniappan K."/>
            <person name="Varghese N."/>
            <person name="Mukherjee S."/>
            <person name="Reddy T.B.K."/>
            <person name="Daum C."/>
            <person name="Copeland A."/>
            <person name="Chen I.A."/>
            <person name="Ivanova N.N."/>
            <person name="Kyrpides N.C."/>
            <person name="Shapiro N."/>
            <person name="Eloe-Fadrosh E.A."/>
            <person name="Pietrasiak N."/>
        </authorList>
    </citation>
    <scope>NUCLEOTIDE SEQUENCE</scope>
    <source>
        <strain evidence="12">UHER 2000/2452</strain>
    </source>
</reference>
<keyword evidence="3 10" id="KW-0436">Ligase</keyword>
<comment type="pathway">
    <text evidence="10">Sulfur metabolism; glutathione biosynthesis; glutathione from L-cysteine and L-glutamate: step 2/2.</text>
</comment>
<dbReference type="GO" id="GO:0004363">
    <property type="term" value="F:glutathione synthase activity"/>
    <property type="evidence" value="ECO:0007669"/>
    <property type="project" value="UniProtKB-UniRule"/>
</dbReference>
<comment type="cofactor">
    <cofactor evidence="1">
        <name>Mn(2+)</name>
        <dbReference type="ChEBI" id="CHEBI:29035"/>
    </cofactor>
</comment>
<accession>A0A951UMV5</accession>
<evidence type="ECO:0000256" key="9">
    <source>
        <dbReference type="ARBA" id="ARBA00023211"/>
    </source>
</evidence>
<dbReference type="InterPro" id="IPR013815">
    <property type="entry name" value="ATP_grasp_subdomain_1"/>
</dbReference>
<reference evidence="12" key="1">
    <citation type="submission" date="2021-05" db="EMBL/GenBank/DDBJ databases">
        <authorList>
            <person name="Pietrasiak N."/>
            <person name="Ward R."/>
            <person name="Stajich J.E."/>
            <person name="Kurbessoian T."/>
        </authorList>
    </citation>
    <scope>NUCLEOTIDE SEQUENCE</scope>
    <source>
        <strain evidence="12">UHER 2000/2452</strain>
    </source>
</reference>
<keyword evidence="5" id="KW-0479">Metal-binding</keyword>
<dbReference type="Gene3D" id="3.40.50.20">
    <property type="match status" value="1"/>
</dbReference>
<dbReference type="Gene3D" id="3.30.1490.20">
    <property type="entry name" value="ATP-grasp fold, A domain"/>
    <property type="match status" value="1"/>
</dbReference>
<dbReference type="NCBIfam" id="NF003573">
    <property type="entry name" value="PRK05246.1"/>
    <property type="match status" value="1"/>
</dbReference>
<dbReference type="InterPro" id="IPR011761">
    <property type="entry name" value="ATP-grasp"/>
</dbReference>
<dbReference type="InterPro" id="IPR006284">
    <property type="entry name" value="Glut_synth_pro"/>
</dbReference>
<keyword evidence="4 10" id="KW-0317">Glutathione biosynthesis</keyword>
<sequence length="329" mass="35954">MKFAFIIDPIAKLDPGHDTSVALMEAAQALGHEVWITEAHGLSVVRGNAWAIAQPVLLKPVQLESSLESGAENSKWVAKLDWFTLGDRVSVALEEMDAVFMRTDPPVTIPYLYATYILDYVDPAKTLVVNSPSGIRAANEKMYALQFAGAIPETIVSQDKQIIREFVERQGMAVIKPLGGKAGEGILLIEASDRNFNSLIEISTLGKTPIMVQAYLPAAKDGDKRIILLDGEPIGAVNRIPTGKEFRGNMAVGGRAAQVEITERDRQICDQVAPALRRDGLFFVGIDVIGGYLTEVNVTSPTGIREIDRLDGVKLGDRVMEWVVKRSQK</sequence>
<dbReference type="PROSITE" id="PS50975">
    <property type="entry name" value="ATP_GRASP"/>
    <property type="match status" value="1"/>
</dbReference>
<dbReference type="Gene3D" id="3.30.470.20">
    <property type="entry name" value="ATP-grasp fold, B domain"/>
    <property type="match status" value="1"/>
</dbReference>
<keyword evidence="6 10" id="KW-0547">Nucleotide-binding</keyword>
<proteinExistence type="inferred from homology"/>
<evidence type="ECO:0000256" key="3">
    <source>
        <dbReference type="ARBA" id="ARBA00022598"/>
    </source>
</evidence>
<evidence type="ECO:0000259" key="11">
    <source>
        <dbReference type="PROSITE" id="PS50975"/>
    </source>
</evidence>
<evidence type="ECO:0000313" key="12">
    <source>
        <dbReference type="EMBL" id="MBW4658088.1"/>
    </source>
</evidence>
<evidence type="ECO:0000256" key="5">
    <source>
        <dbReference type="ARBA" id="ARBA00022723"/>
    </source>
</evidence>
<dbReference type="GO" id="GO:0005524">
    <property type="term" value="F:ATP binding"/>
    <property type="evidence" value="ECO:0007669"/>
    <property type="project" value="UniProtKB-UniRule"/>
</dbReference>
<evidence type="ECO:0000256" key="8">
    <source>
        <dbReference type="ARBA" id="ARBA00022842"/>
    </source>
</evidence>
<evidence type="ECO:0000256" key="1">
    <source>
        <dbReference type="ARBA" id="ARBA00001936"/>
    </source>
</evidence>
<keyword evidence="7 10" id="KW-0067">ATP-binding</keyword>
<evidence type="ECO:0000256" key="4">
    <source>
        <dbReference type="ARBA" id="ARBA00022684"/>
    </source>
</evidence>
<dbReference type="NCBIfam" id="TIGR01380">
    <property type="entry name" value="glut_syn"/>
    <property type="match status" value="1"/>
</dbReference>
<organism evidence="12 13">
    <name type="scientific">Drouetiella hepatica Uher 2000/2452</name>
    <dbReference type="NCBI Taxonomy" id="904376"/>
    <lineage>
        <taxon>Bacteria</taxon>
        <taxon>Bacillati</taxon>
        <taxon>Cyanobacteriota</taxon>
        <taxon>Cyanophyceae</taxon>
        <taxon>Oculatellales</taxon>
        <taxon>Oculatellaceae</taxon>
        <taxon>Drouetiella</taxon>
    </lineage>
</organism>
<dbReference type="InterPro" id="IPR004218">
    <property type="entry name" value="GSHS_ATP-bd"/>
</dbReference>
<protein>
    <recommendedName>
        <fullName evidence="10">Glutathione synthetase</fullName>
        <ecNumber evidence="10">6.3.2.3</ecNumber>
    </recommendedName>
    <alternativeName>
        <fullName evidence="10">GSH synthetase</fullName>
        <shortName evidence="10">GSH-S</shortName>
        <shortName evidence="10">GSHase</shortName>
    </alternativeName>
    <alternativeName>
        <fullName evidence="10">Glutathione synthase</fullName>
    </alternativeName>
</protein>
<dbReference type="GO" id="GO:0046872">
    <property type="term" value="F:metal ion binding"/>
    <property type="evidence" value="ECO:0007669"/>
    <property type="project" value="UniProtKB-KW"/>
</dbReference>
<dbReference type="GO" id="GO:0005737">
    <property type="term" value="C:cytoplasm"/>
    <property type="evidence" value="ECO:0007669"/>
    <property type="project" value="TreeGrafter"/>
</dbReference>
<comment type="catalytic activity">
    <reaction evidence="10">
        <text>gamma-L-glutamyl-L-cysteine + glycine + ATP = glutathione + ADP + phosphate + H(+)</text>
        <dbReference type="Rhea" id="RHEA:13557"/>
        <dbReference type="ChEBI" id="CHEBI:15378"/>
        <dbReference type="ChEBI" id="CHEBI:30616"/>
        <dbReference type="ChEBI" id="CHEBI:43474"/>
        <dbReference type="ChEBI" id="CHEBI:57305"/>
        <dbReference type="ChEBI" id="CHEBI:57925"/>
        <dbReference type="ChEBI" id="CHEBI:58173"/>
        <dbReference type="ChEBI" id="CHEBI:456216"/>
        <dbReference type="EC" id="6.3.2.3"/>
    </reaction>
</comment>
<dbReference type="InterPro" id="IPR016185">
    <property type="entry name" value="PreATP-grasp_dom_sf"/>
</dbReference>
<dbReference type="HAMAP" id="MF_00162">
    <property type="entry name" value="GSH_S"/>
    <property type="match status" value="1"/>
</dbReference>
<gene>
    <name evidence="10 12" type="primary">gshB</name>
    <name evidence="12" type="ORF">KME15_05400</name>
</gene>
<evidence type="ECO:0000256" key="10">
    <source>
        <dbReference type="HAMAP-Rule" id="MF_00162"/>
    </source>
</evidence>
<dbReference type="EC" id="6.3.2.3" evidence="10"/>
<dbReference type="Proteomes" id="UP000757435">
    <property type="component" value="Unassembled WGS sequence"/>
</dbReference>
<keyword evidence="8" id="KW-0460">Magnesium</keyword>
<keyword evidence="9" id="KW-0464">Manganese</keyword>
<dbReference type="AlphaFoldDB" id="A0A951UMV5"/>
<comment type="caution">
    <text evidence="12">The sequence shown here is derived from an EMBL/GenBank/DDBJ whole genome shotgun (WGS) entry which is preliminary data.</text>
</comment>
<dbReference type="Pfam" id="PF02955">
    <property type="entry name" value="GSH-S_ATP"/>
    <property type="match status" value="1"/>
</dbReference>
<name>A0A951UMV5_9CYAN</name>
<comment type="cofactor">
    <cofactor evidence="2">
        <name>Mg(2+)</name>
        <dbReference type="ChEBI" id="CHEBI:18420"/>
    </cofactor>
</comment>
<evidence type="ECO:0000313" key="13">
    <source>
        <dbReference type="Proteomes" id="UP000757435"/>
    </source>
</evidence>
<feature type="domain" description="ATP-grasp" evidence="11">
    <location>
        <begin position="141"/>
        <end position="324"/>
    </location>
</feature>
<dbReference type="SUPFAM" id="SSF52440">
    <property type="entry name" value="PreATP-grasp domain"/>
    <property type="match status" value="1"/>
</dbReference>
<evidence type="ECO:0000256" key="7">
    <source>
        <dbReference type="ARBA" id="ARBA00022840"/>
    </source>
</evidence>
<dbReference type="Pfam" id="PF02951">
    <property type="entry name" value="GSH-S_N"/>
    <property type="match status" value="1"/>
</dbReference>
<dbReference type="EMBL" id="JAHHHD010000004">
    <property type="protein sequence ID" value="MBW4658088.1"/>
    <property type="molecule type" value="Genomic_DNA"/>
</dbReference>